<dbReference type="EMBL" id="BARW01014621">
    <property type="protein sequence ID" value="GAI77968.1"/>
    <property type="molecule type" value="Genomic_DNA"/>
</dbReference>
<proteinExistence type="predicted"/>
<gene>
    <name evidence="2" type="ORF">S12H4_25871</name>
</gene>
<evidence type="ECO:0000256" key="1">
    <source>
        <dbReference type="SAM" id="MobiDB-lite"/>
    </source>
</evidence>
<feature type="compositionally biased region" description="Basic and acidic residues" evidence="1">
    <location>
        <begin position="24"/>
        <end position="33"/>
    </location>
</feature>
<evidence type="ECO:0000313" key="2">
    <source>
        <dbReference type="EMBL" id="GAI77968.1"/>
    </source>
</evidence>
<reference evidence="2" key="1">
    <citation type="journal article" date="2014" name="Front. Microbiol.">
        <title>High frequency of phylogenetically diverse reductive dehalogenase-homologous genes in deep subseafloor sedimentary metagenomes.</title>
        <authorList>
            <person name="Kawai M."/>
            <person name="Futagami T."/>
            <person name="Toyoda A."/>
            <person name="Takaki Y."/>
            <person name="Nishi S."/>
            <person name="Hori S."/>
            <person name="Arai W."/>
            <person name="Tsubouchi T."/>
            <person name="Morono Y."/>
            <person name="Uchiyama I."/>
            <person name="Ito T."/>
            <person name="Fujiyama A."/>
            <person name="Inagaki F."/>
            <person name="Takami H."/>
        </authorList>
    </citation>
    <scope>NUCLEOTIDE SEQUENCE</scope>
    <source>
        <strain evidence="2">Expedition CK06-06</strain>
    </source>
</reference>
<feature type="region of interest" description="Disordered" evidence="1">
    <location>
        <begin position="24"/>
        <end position="47"/>
    </location>
</feature>
<organism evidence="2">
    <name type="scientific">marine sediment metagenome</name>
    <dbReference type="NCBI Taxonomy" id="412755"/>
    <lineage>
        <taxon>unclassified sequences</taxon>
        <taxon>metagenomes</taxon>
        <taxon>ecological metagenomes</taxon>
    </lineage>
</organism>
<comment type="caution">
    <text evidence="2">The sequence shown here is derived from an EMBL/GenBank/DDBJ whole genome shotgun (WGS) entry which is preliminary data.</text>
</comment>
<accession>X1RBQ5</accession>
<dbReference type="AlphaFoldDB" id="X1RBQ5"/>
<sequence>MIQDRKKIKKEGKRLKFIREMRSKRNENKHKYDINYSGFKGNPKSKK</sequence>
<name>X1RBQ5_9ZZZZ</name>
<protein>
    <submittedName>
        <fullName evidence="2">Uncharacterized protein</fullName>
    </submittedName>
</protein>